<protein>
    <submittedName>
        <fullName evidence="2">Uncharacterized protein</fullName>
    </submittedName>
</protein>
<dbReference type="AlphaFoldDB" id="A0A9N9RW13"/>
<gene>
    <name evidence="2" type="ORF">CHIRRI_LOCUS7062</name>
</gene>
<reference evidence="2" key="1">
    <citation type="submission" date="2022-01" db="EMBL/GenBank/DDBJ databases">
        <authorList>
            <person name="King R."/>
        </authorList>
    </citation>
    <scope>NUCLEOTIDE SEQUENCE</scope>
</reference>
<dbReference type="EMBL" id="OU895878">
    <property type="protein sequence ID" value="CAG9804169.1"/>
    <property type="molecule type" value="Genomic_DNA"/>
</dbReference>
<sequence length="185" mass="20899">MINSNREAISEVLFKHPNSGYIVFDESEIILAPSQFICDNCKMSRLAMSCYAATKHQYPDSDKKVARVQSKEKKQGKERSSNKYGEMEATISLDKYNGKLMNSIWGLYNRNSPHNFKSLQNAEEVVGIEKEQGMKADSKKVGSSSFVQFSVPQFSGMVALETKFEVTKQKTSLEKLENLFASPIF</sequence>
<proteinExistence type="predicted"/>
<feature type="compositionally biased region" description="Basic and acidic residues" evidence="1">
    <location>
        <begin position="62"/>
        <end position="81"/>
    </location>
</feature>
<evidence type="ECO:0000256" key="1">
    <source>
        <dbReference type="SAM" id="MobiDB-lite"/>
    </source>
</evidence>
<accession>A0A9N9RW13</accession>
<dbReference type="Proteomes" id="UP001153620">
    <property type="component" value="Chromosome 2"/>
</dbReference>
<keyword evidence="3" id="KW-1185">Reference proteome</keyword>
<reference evidence="2" key="2">
    <citation type="submission" date="2022-10" db="EMBL/GenBank/DDBJ databases">
        <authorList>
            <consortium name="ENA_rothamsted_submissions"/>
            <consortium name="culmorum"/>
            <person name="King R."/>
        </authorList>
    </citation>
    <scope>NUCLEOTIDE SEQUENCE</scope>
</reference>
<organism evidence="2 3">
    <name type="scientific">Chironomus riparius</name>
    <dbReference type="NCBI Taxonomy" id="315576"/>
    <lineage>
        <taxon>Eukaryota</taxon>
        <taxon>Metazoa</taxon>
        <taxon>Ecdysozoa</taxon>
        <taxon>Arthropoda</taxon>
        <taxon>Hexapoda</taxon>
        <taxon>Insecta</taxon>
        <taxon>Pterygota</taxon>
        <taxon>Neoptera</taxon>
        <taxon>Endopterygota</taxon>
        <taxon>Diptera</taxon>
        <taxon>Nematocera</taxon>
        <taxon>Chironomoidea</taxon>
        <taxon>Chironomidae</taxon>
        <taxon>Chironominae</taxon>
        <taxon>Chironomus</taxon>
    </lineage>
</organism>
<feature type="region of interest" description="Disordered" evidence="1">
    <location>
        <begin position="62"/>
        <end position="84"/>
    </location>
</feature>
<name>A0A9N9RW13_9DIPT</name>
<dbReference type="OrthoDB" id="6479173at2759"/>
<evidence type="ECO:0000313" key="2">
    <source>
        <dbReference type="EMBL" id="CAG9804169.1"/>
    </source>
</evidence>
<evidence type="ECO:0000313" key="3">
    <source>
        <dbReference type="Proteomes" id="UP001153620"/>
    </source>
</evidence>